<dbReference type="AlphaFoldDB" id="A0AAD7NAW2"/>
<feature type="transmembrane region" description="Helical" evidence="1">
    <location>
        <begin position="7"/>
        <end position="28"/>
    </location>
</feature>
<keyword evidence="1" id="KW-0472">Membrane</keyword>
<keyword evidence="3" id="KW-1185">Reference proteome</keyword>
<evidence type="ECO:0000313" key="3">
    <source>
        <dbReference type="Proteomes" id="UP001215598"/>
    </source>
</evidence>
<evidence type="ECO:0000256" key="1">
    <source>
        <dbReference type="SAM" id="Phobius"/>
    </source>
</evidence>
<sequence>MYLRSARIVFCCTWPTCGAMLSTFLWISSTDWTCGVIVPTFLWISCTCGVIVSTFFWISWTCGVRPATNFSMEIAPWKVKSWMQDIIEF</sequence>
<dbReference type="EMBL" id="JARKIB010000053">
    <property type="protein sequence ID" value="KAJ7754065.1"/>
    <property type="molecule type" value="Genomic_DNA"/>
</dbReference>
<proteinExistence type="predicted"/>
<gene>
    <name evidence="2" type="ORF">B0H16DRAFT_1543467</name>
</gene>
<keyword evidence="1" id="KW-0812">Transmembrane</keyword>
<feature type="transmembrane region" description="Helical" evidence="1">
    <location>
        <begin position="40"/>
        <end position="62"/>
    </location>
</feature>
<organism evidence="2 3">
    <name type="scientific">Mycena metata</name>
    <dbReference type="NCBI Taxonomy" id="1033252"/>
    <lineage>
        <taxon>Eukaryota</taxon>
        <taxon>Fungi</taxon>
        <taxon>Dikarya</taxon>
        <taxon>Basidiomycota</taxon>
        <taxon>Agaricomycotina</taxon>
        <taxon>Agaricomycetes</taxon>
        <taxon>Agaricomycetidae</taxon>
        <taxon>Agaricales</taxon>
        <taxon>Marasmiineae</taxon>
        <taxon>Mycenaceae</taxon>
        <taxon>Mycena</taxon>
    </lineage>
</organism>
<protein>
    <submittedName>
        <fullName evidence="2">Uncharacterized protein</fullName>
    </submittedName>
</protein>
<dbReference type="Proteomes" id="UP001215598">
    <property type="component" value="Unassembled WGS sequence"/>
</dbReference>
<evidence type="ECO:0000313" key="2">
    <source>
        <dbReference type="EMBL" id="KAJ7754065.1"/>
    </source>
</evidence>
<keyword evidence="1" id="KW-1133">Transmembrane helix</keyword>
<comment type="caution">
    <text evidence="2">The sequence shown here is derived from an EMBL/GenBank/DDBJ whole genome shotgun (WGS) entry which is preliminary data.</text>
</comment>
<accession>A0AAD7NAW2</accession>
<name>A0AAD7NAW2_9AGAR</name>
<reference evidence="2" key="1">
    <citation type="submission" date="2023-03" db="EMBL/GenBank/DDBJ databases">
        <title>Massive genome expansion in bonnet fungi (Mycena s.s.) driven by repeated elements and novel gene families across ecological guilds.</title>
        <authorList>
            <consortium name="Lawrence Berkeley National Laboratory"/>
            <person name="Harder C.B."/>
            <person name="Miyauchi S."/>
            <person name="Viragh M."/>
            <person name="Kuo A."/>
            <person name="Thoen E."/>
            <person name="Andreopoulos B."/>
            <person name="Lu D."/>
            <person name="Skrede I."/>
            <person name="Drula E."/>
            <person name="Henrissat B."/>
            <person name="Morin E."/>
            <person name="Kohler A."/>
            <person name="Barry K."/>
            <person name="LaButti K."/>
            <person name="Morin E."/>
            <person name="Salamov A."/>
            <person name="Lipzen A."/>
            <person name="Mereny Z."/>
            <person name="Hegedus B."/>
            <person name="Baldrian P."/>
            <person name="Stursova M."/>
            <person name="Weitz H."/>
            <person name="Taylor A."/>
            <person name="Grigoriev I.V."/>
            <person name="Nagy L.G."/>
            <person name="Martin F."/>
            <person name="Kauserud H."/>
        </authorList>
    </citation>
    <scope>NUCLEOTIDE SEQUENCE</scope>
    <source>
        <strain evidence="2">CBHHK182m</strain>
    </source>
</reference>